<feature type="domain" description="DUF294" evidence="2">
    <location>
        <begin position="242"/>
        <end position="381"/>
    </location>
</feature>
<organism evidence="3 4">
    <name type="scientific">Brevibacillus nitrificans</name>
    <dbReference type="NCBI Taxonomy" id="651560"/>
    <lineage>
        <taxon>Bacteria</taxon>
        <taxon>Bacillati</taxon>
        <taxon>Bacillota</taxon>
        <taxon>Bacilli</taxon>
        <taxon>Bacillales</taxon>
        <taxon>Paenibacillaceae</taxon>
        <taxon>Brevibacillus</taxon>
    </lineage>
</organism>
<feature type="domain" description="Protein-PII uridylyltransferase N-terminal" evidence="1">
    <location>
        <begin position="79"/>
        <end position="201"/>
    </location>
</feature>
<comment type="caution">
    <text evidence="3">The sequence shown here is derived from an EMBL/GenBank/DDBJ whole genome shotgun (WGS) entry which is preliminary data.</text>
</comment>
<sequence length="389" mass="43802">MTLANTGDTVIPNFSNLNAYNPQQPPKRVPLTLSPEQLERISKAESFQELSLIRQELLDAAPLRGLTRAGELAPYAIVVNLIHDNIIRQSILLSVNELAKRGVGTPPVPFAFLSFGSGGRYEQALISDQDNGLVYQLPDHLDAAEKEKVHSYFHLLGATIVQGLEEAGYPPCQGNVTCVSQKWRGSVEQWIERLEAWASHPIWENARYLLLASDARVLWGESAIFQPVLDRFRQMLTNNAFLMSRLVSNTLHYRVPLGLFGRILPEVNGRFRGAINLKYGIYLPIVNCIRHYALFNGIFCSSTLERLALLREKGIWEKSFCDDVENHFRQLLGLRLVAPLHWEDGQYASNSYIKLGELSADTTTMARTAMKLAIRLQRMTAKLPSVFRG</sequence>
<evidence type="ECO:0000259" key="2">
    <source>
        <dbReference type="Pfam" id="PF10335"/>
    </source>
</evidence>
<accession>A0A3M8D6K9</accession>
<reference evidence="3 4" key="1">
    <citation type="submission" date="2018-10" db="EMBL/GenBank/DDBJ databases">
        <title>Phylogenomics of Brevibacillus.</title>
        <authorList>
            <person name="Dunlap C."/>
        </authorList>
    </citation>
    <scope>NUCLEOTIDE SEQUENCE [LARGE SCALE GENOMIC DNA]</scope>
    <source>
        <strain evidence="3 4">JCM 15774</strain>
    </source>
</reference>
<dbReference type="InterPro" id="IPR005105">
    <property type="entry name" value="GlnD_Uridyltrans_N"/>
</dbReference>
<evidence type="ECO:0000313" key="3">
    <source>
        <dbReference type="EMBL" id="RNB83067.1"/>
    </source>
</evidence>
<evidence type="ECO:0000313" key="4">
    <source>
        <dbReference type="Proteomes" id="UP000269573"/>
    </source>
</evidence>
<keyword evidence="4" id="KW-1185">Reference proteome</keyword>
<name>A0A3M8D6K9_9BACL</name>
<dbReference type="RefSeq" id="WP_122925005.1">
    <property type="nucleotide sequence ID" value="NZ_RHHU01000011.1"/>
</dbReference>
<dbReference type="Pfam" id="PF03445">
    <property type="entry name" value="DUF294"/>
    <property type="match status" value="1"/>
</dbReference>
<dbReference type="InterPro" id="IPR018821">
    <property type="entry name" value="DUF294_put_nucleoTrafse_sb-bd"/>
</dbReference>
<protein>
    <submittedName>
        <fullName evidence="3">Histidine kinase</fullName>
    </submittedName>
</protein>
<keyword evidence="3" id="KW-0808">Transferase</keyword>
<dbReference type="Proteomes" id="UP000269573">
    <property type="component" value="Unassembled WGS sequence"/>
</dbReference>
<dbReference type="CDD" id="cd05401">
    <property type="entry name" value="NT_GlnE_GlnD_like"/>
    <property type="match status" value="1"/>
</dbReference>
<dbReference type="GO" id="GO:0008773">
    <property type="term" value="F:[protein-PII] uridylyltransferase activity"/>
    <property type="evidence" value="ECO:0007669"/>
    <property type="project" value="InterPro"/>
</dbReference>
<proteinExistence type="predicted"/>
<keyword evidence="3" id="KW-0418">Kinase</keyword>
<evidence type="ECO:0000259" key="1">
    <source>
        <dbReference type="Pfam" id="PF03445"/>
    </source>
</evidence>
<dbReference type="Pfam" id="PF10335">
    <property type="entry name" value="DUF294_C"/>
    <property type="match status" value="1"/>
</dbReference>
<gene>
    <name evidence="3" type="ORF">EDM59_18680</name>
</gene>
<dbReference type="AlphaFoldDB" id="A0A3M8D6K9"/>
<dbReference type="EMBL" id="RHHU01000011">
    <property type="protein sequence ID" value="RNB83067.1"/>
    <property type="molecule type" value="Genomic_DNA"/>
</dbReference>
<dbReference type="GO" id="GO:0016301">
    <property type="term" value="F:kinase activity"/>
    <property type="evidence" value="ECO:0007669"/>
    <property type="project" value="UniProtKB-KW"/>
</dbReference>